<dbReference type="AlphaFoldDB" id="A0ABD0MH10"/>
<feature type="domain" description="Integrase zinc-binding" evidence="2">
    <location>
        <begin position="22"/>
        <end position="75"/>
    </location>
</feature>
<evidence type="ECO:0000256" key="1">
    <source>
        <dbReference type="SAM" id="MobiDB-lite"/>
    </source>
</evidence>
<feature type="compositionally biased region" description="Polar residues" evidence="1">
    <location>
        <begin position="372"/>
        <end position="382"/>
    </location>
</feature>
<feature type="compositionally biased region" description="Low complexity" evidence="1">
    <location>
        <begin position="409"/>
        <end position="420"/>
    </location>
</feature>
<dbReference type="SUPFAM" id="SSF53098">
    <property type="entry name" value="Ribonuclease H-like"/>
    <property type="match status" value="1"/>
</dbReference>
<sequence length="483" mass="53253">MRFYIRRGGEGALARVLDSIEEAKRVFQEFHSSHIGAHCGVQKTTDAISKRLYWLAMTIDIKTWVMHCAACQKKQAEIKNKAEYTPIEVAKPWDIVGMDLVGKLTPTKEGYQYICVMVDYFTKWCEAFPLKTKNAEEINEGVEDIITEECIPEWIRRQDTIFKTVQENVRNVQGRFKKRKLEKGMSVDIQVGDRVLQQNVRSRQRKGGKLDPDYLGPYTVVRVEGKSIDVVNDEGEQIPKINIDHLIHFLEDHPPKVCKFFPPATVHSDPHVPPEQSPALQAPLKFMSFLHPVTLPYTHLSLQHIPISLTVPFSVPIPHVRNHPATQYSVLFNPTPAGQQFSKSISAACLDSQPISSSATQCTPPSPGLAPQPTSSPATQCTPPSPGLAPQPTSSPATQCTPPSPGLAPQPTSSPATQSAPPSPGLTPQPTSMLQDIWAGKIGGKLCSKVGPYKLFTCDLERLKPGEKLESEVCASISSVSNL</sequence>
<proteinExistence type="predicted"/>
<feature type="region of interest" description="Disordered" evidence="1">
    <location>
        <begin position="356"/>
        <end position="432"/>
    </location>
</feature>
<dbReference type="Pfam" id="PF17921">
    <property type="entry name" value="Integrase_H2C2"/>
    <property type="match status" value="1"/>
</dbReference>
<reference evidence="3 4" key="1">
    <citation type="submission" date="2024-05" db="EMBL/GenBank/DDBJ databases">
        <title>Genome sequencing and assembly of Indian major carp, Cirrhinus mrigala (Hamilton, 1822).</title>
        <authorList>
            <person name="Mohindra V."/>
            <person name="Chowdhury L.M."/>
            <person name="Lal K."/>
            <person name="Jena J.K."/>
        </authorList>
    </citation>
    <scope>NUCLEOTIDE SEQUENCE [LARGE SCALE GENOMIC DNA]</scope>
    <source>
        <strain evidence="3">CM1030</strain>
        <tissue evidence="3">Blood</tissue>
    </source>
</reference>
<dbReference type="Gene3D" id="3.30.420.10">
    <property type="entry name" value="Ribonuclease H-like superfamily/Ribonuclease H"/>
    <property type="match status" value="1"/>
</dbReference>
<evidence type="ECO:0000313" key="3">
    <source>
        <dbReference type="EMBL" id="KAL0148194.1"/>
    </source>
</evidence>
<organism evidence="3 4">
    <name type="scientific">Cirrhinus mrigala</name>
    <name type="common">Mrigala</name>
    <dbReference type="NCBI Taxonomy" id="683832"/>
    <lineage>
        <taxon>Eukaryota</taxon>
        <taxon>Metazoa</taxon>
        <taxon>Chordata</taxon>
        <taxon>Craniata</taxon>
        <taxon>Vertebrata</taxon>
        <taxon>Euteleostomi</taxon>
        <taxon>Actinopterygii</taxon>
        <taxon>Neopterygii</taxon>
        <taxon>Teleostei</taxon>
        <taxon>Ostariophysi</taxon>
        <taxon>Cypriniformes</taxon>
        <taxon>Cyprinidae</taxon>
        <taxon>Labeoninae</taxon>
        <taxon>Labeonini</taxon>
        <taxon>Cirrhinus</taxon>
    </lineage>
</organism>
<dbReference type="InterPro" id="IPR052160">
    <property type="entry name" value="Gypsy_RT_Integrase-like"/>
</dbReference>
<gene>
    <name evidence="3" type="ORF">M9458_056515</name>
</gene>
<dbReference type="Gene3D" id="1.10.340.70">
    <property type="match status" value="1"/>
</dbReference>
<evidence type="ECO:0000259" key="2">
    <source>
        <dbReference type="Pfam" id="PF17921"/>
    </source>
</evidence>
<dbReference type="EMBL" id="JAMKFB020000710">
    <property type="protein sequence ID" value="KAL0148194.1"/>
    <property type="molecule type" value="Genomic_DNA"/>
</dbReference>
<accession>A0ABD0MH10</accession>
<keyword evidence="4" id="KW-1185">Reference proteome</keyword>
<dbReference type="Proteomes" id="UP001529510">
    <property type="component" value="Unassembled WGS sequence"/>
</dbReference>
<feature type="compositionally biased region" description="Polar residues" evidence="1">
    <location>
        <begin position="391"/>
        <end position="401"/>
    </location>
</feature>
<dbReference type="PANTHER" id="PTHR47266">
    <property type="entry name" value="ENDONUCLEASE-RELATED"/>
    <property type="match status" value="1"/>
</dbReference>
<dbReference type="InterPro" id="IPR041588">
    <property type="entry name" value="Integrase_H2C2"/>
</dbReference>
<comment type="caution">
    <text evidence="3">The sequence shown here is derived from an EMBL/GenBank/DDBJ whole genome shotgun (WGS) entry which is preliminary data.</text>
</comment>
<protein>
    <recommendedName>
        <fullName evidence="2">Integrase zinc-binding domain-containing protein</fullName>
    </recommendedName>
</protein>
<dbReference type="InterPro" id="IPR036397">
    <property type="entry name" value="RNaseH_sf"/>
</dbReference>
<dbReference type="InterPro" id="IPR012337">
    <property type="entry name" value="RNaseH-like_sf"/>
</dbReference>
<name>A0ABD0MH10_CIRMR</name>
<evidence type="ECO:0000313" key="4">
    <source>
        <dbReference type="Proteomes" id="UP001529510"/>
    </source>
</evidence>